<evidence type="ECO:0000256" key="4">
    <source>
        <dbReference type="ARBA" id="ARBA00022833"/>
    </source>
</evidence>
<gene>
    <name evidence="6" type="ORF">BpHYR1_000868</name>
</gene>
<evidence type="ECO:0000313" key="7">
    <source>
        <dbReference type="Proteomes" id="UP000276133"/>
    </source>
</evidence>
<sequence length="116" mass="13544">MVRLIREELLVVQAVAITLDCWTSIQKYPYLGVTCHFFNRSLELCNRTLTIYHLLGNHTYENISKEWNILGKIMSITTDNAKNMSNITKNIQDQLKKHQSRFRKIHQLGCTAHVLN</sequence>
<dbReference type="AlphaFoldDB" id="A0A3M7PH19"/>
<accession>A0A3M7PH19</accession>
<dbReference type="GO" id="GO:0005634">
    <property type="term" value="C:nucleus"/>
    <property type="evidence" value="ECO:0007669"/>
    <property type="project" value="UniProtKB-SubCell"/>
</dbReference>
<dbReference type="InterPro" id="IPR052035">
    <property type="entry name" value="ZnF_BED_domain_contain"/>
</dbReference>
<dbReference type="InterPro" id="IPR012337">
    <property type="entry name" value="RNaseH-like_sf"/>
</dbReference>
<organism evidence="6 7">
    <name type="scientific">Brachionus plicatilis</name>
    <name type="common">Marine rotifer</name>
    <name type="synonym">Brachionus muelleri</name>
    <dbReference type="NCBI Taxonomy" id="10195"/>
    <lineage>
        <taxon>Eukaryota</taxon>
        <taxon>Metazoa</taxon>
        <taxon>Spiralia</taxon>
        <taxon>Gnathifera</taxon>
        <taxon>Rotifera</taxon>
        <taxon>Eurotatoria</taxon>
        <taxon>Monogononta</taxon>
        <taxon>Pseudotrocha</taxon>
        <taxon>Ploima</taxon>
        <taxon>Brachionidae</taxon>
        <taxon>Brachionus</taxon>
    </lineage>
</organism>
<dbReference type="OrthoDB" id="1869581at2759"/>
<protein>
    <submittedName>
        <fullName evidence="6">Zinc finger BED domain-containing 1-like</fullName>
    </submittedName>
</protein>
<reference evidence="6 7" key="1">
    <citation type="journal article" date="2018" name="Sci. Rep.">
        <title>Genomic signatures of local adaptation to the degree of environmental predictability in rotifers.</title>
        <authorList>
            <person name="Franch-Gras L."/>
            <person name="Hahn C."/>
            <person name="Garcia-Roger E.M."/>
            <person name="Carmona M.J."/>
            <person name="Serra M."/>
            <person name="Gomez A."/>
        </authorList>
    </citation>
    <scope>NUCLEOTIDE SEQUENCE [LARGE SCALE GENOMIC DNA]</scope>
    <source>
        <strain evidence="6">HYR1</strain>
    </source>
</reference>
<evidence type="ECO:0000256" key="1">
    <source>
        <dbReference type="ARBA" id="ARBA00004123"/>
    </source>
</evidence>
<proteinExistence type="predicted"/>
<keyword evidence="7" id="KW-1185">Reference proteome</keyword>
<evidence type="ECO:0000256" key="2">
    <source>
        <dbReference type="ARBA" id="ARBA00022723"/>
    </source>
</evidence>
<keyword evidence="3" id="KW-0863">Zinc-finger</keyword>
<keyword evidence="4" id="KW-0862">Zinc</keyword>
<name>A0A3M7PH19_BRAPC</name>
<comment type="caution">
    <text evidence="6">The sequence shown here is derived from an EMBL/GenBank/DDBJ whole genome shotgun (WGS) entry which is preliminary data.</text>
</comment>
<keyword evidence="2" id="KW-0479">Metal-binding</keyword>
<keyword evidence="5" id="KW-0539">Nucleus</keyword>
<dbReference type="GO" id="GO:0008270">
    <property type="term" value="F:zinc ion binding"/>
    <property type="evidence" value="ECO:0007669"/>
    <property type="project" value="UniProtKB-KW"/>
</dbReference>
<dbReference type="STRING" id="10195.A0A3M7PH19"/>
<evidence type="ECO:0000313" key="6">
    <source>
        <dbReference type="EMBL" id="RMZ98004.1"/>
    </source>
</evidence>
<dbReference type="PANTHER" id="PTHR46481:SF10">
    <property type="entry name" value="ZINC FINGER BED DOMAIN-CONTAINING PROTEIN 39"/>
    <property type="match status" value="1"/>
</dbReference>
<evidence type="ECO:0000256" key="3">
    <source>
        <dbReference type="ARBA" id="ARBA00022771"/>
    </source>
</evidence>
<dbReference type="PANTHER" id="PTHR46481">
    <property type="entry name" value="ZINC FINGER BED DOMAIN-CONTAINING PROTEIN 4"/>
    <property type="match status" value="1"/>
</dbReference>
<dbReference type="SUPFAM" id="SSF53098">
    <property type="entry name" value="Ribonuclease H-like"/>
    <property type="match status" value="1"/>
</dbReference>
<dbReference type="Proteomes" id="UP000276133">
    <property type="component" value="Unassembled WGS sequence"/>
</dbReference>
<comment type="subcellular location">
    <subcellularLocation>
        <location evidence="1">Nucleus</location>
    </subcellularLocation>
</comment>
<dbReference type="EMBL" id="REGN01011033">
    <property type="protein sequence ID" value="RMZ98004.1"/>
    <property type="molecule type" value="Genomic_DNA"/>
</dbReference>
<evidence type="ECO:0000256" key="5">
    <source>
        <dbReference type="ARBA" id="ARBA00023242"/>
    </source>
</evidence>